<evidence type="ECO:0000313" key="3">
    <source>
        <dbReference type="Proteomes" id="UP000243579"/>
    </source>
</evidence>
<evidence type="ECO:0000256" key="1">
    <source>
        <dbReference type="SAM" id="MobiDB-lite"/>
    </source>
</evidence>
<sequence length="616" mass="68899">MTRTAPWSLSFAMDDCTCSSRTSIFDSKYLRTHRAGSVKLLRCFPHCCPDHTYANFCTASLDVHVSNATLDIHADAAYVRFQPATDRVLAVGDTVDATTIARNTRGQTNIKGDWIASDARRLENHVMTYRFNHHNLLGWHYGWVGTSTKAHRTAAHHIVAYIFRRVSPSTLRVVGVVASPPFIVMSYRRACYHCQKHRDGVAMSSCNCDGEFNVGRAASSPVSSSGASSGTGSPPPMAQALAARVDPQVMEKQLGTVMSFLHALPAHAFSGKYDRIADRLTTSLLQPLGERFGLDRMAFPRWMRRDLGQRVPPSLDTLTTVCLDLFLASMSRETMFQQSQFMQENAPRLLDRQALQDAYLEWLRLHYSYFNHLLEPMYLTMDSLAGHIEAACRDSSALATTTTLTGFENFVAQLREVYMGVPTSSPPCQSVASPFNGHWVFQETLSSAFAMDTTEFDPSVVTIVRSITMTYAFQWVLSPTSLHMRSDLEAHPTQWSEMVLDGKPRVFRVFPNGDSSMTMIAGYLHGDYRAWLANNVITIQLYSWGATDAICVRFEARIAGAQLEFEVSVLRSPIHRAATDDWSTMTASERCAAFRHESETTIVQFMLVYNDVPLHA</sequence>
<dbReference type="EMBL" id="JNBR01002254">
    <property type="protein sequence ID" value="OQR83230.1"/>
    <property type="molecule type" value="Genomic_DNA"/>
</dbReference>
<proteinExistence type="predicted"/>
<gene>
    <name evidence="2" type="ORF">ACHHYP_14950</name>
</gene>
<dbReference type="OrthoDB" id="78153at2759"/>
<dbReference type="Proteomes" id="UP000243579">
    <property type="component" value="Unassembled WGS sequence"/>
</dbReference>
<name>A0A1V9YBX7_ACHHY</name>
<accession>A0A1V9YBX7</accession>
<organism evidence="2 3">
    <name type="scientific">Achlya hypogyna</name>
    <name type="common">Oomycete</name>
    <name type="synonym">Protoachlya hypogyna</name>
    <dbReference type="NCBI Taxonomy" id="1202772"/>
    <lineage>
        <taxon>Eukaryota</taxon>
        <taxon>Sar</taxon>
        <taxon>Stramenopiles</taxon>
        <taxon>Oomycota</taxon>
        <taxon>Saprolegniomycetes</taxon>
        <taxon>Saprolegniales</taxon>
        <taxon>Achlyaceae</taxon>
        <taxon>Achlya</taxon>
    </lineage>
</organism>
<reference evidence="2 3" key="1">
    <citation type="journal article" date="2014" name="Genome Biol. Evol.">
        <title>The secreted proteins of Achlya hypogyna and Thraustotheca clavata identify the ancestral oomycete secretome and reveal gene acquisitions by horizontal gene transfer.</title>
        <authorList>
            <person name="Misner I."/>
            <person name="Blouin N."/>
            <person name="Leonard G."/>
            <person name="Richards T.A."/>
            <person name="Lane C.E."/>
        </authorList>
    </citation>
    <scope>NUCLEOTIDE SEQUENCE [LARGE SCALE GENOMIC DNA]</scope>
    <source>
        <strain evidence="2 3">ATCC 48635</strain>
    </source>
</reference>
<dbReference type="STRING" id="1202772.A0A1V9YBX7"/>
<dbReference type="AlphaFoldDB" id="A0A1V9YBX7"/>
<evidence type="ECO:0000313" key="2">
    <source>
        <dbReference type="EMBL" id="OQR83230.1"/>
    </source>
</evidence>
<feature type="compositionally biased region" description="Low complexity" evidence="1">
    <location>
        <begin position="219"/>
        <end position="232"/>
    </location>
</feature>
<protein>
    <submittedName>
        <fullName evidence="2">Uncharacterized protein</fullName>
    </submittedName>
</protein>
<comment type="caution">
    <text evidence="2">The sequence shown here is derived from an EMBL/GenBank/DDBJ whole genome shotgun (WGS) entry which is preliminary data.</text>
</comment>
<keyword evidence="3" id="KW-1185">Reference proteome</keyword>
<feature type="region of interest" description="Disordered" evidence="1">
    <location>
        <begin position="219"/>
        <end position="238"/>
    </location>
</feature>